<sequence length="140" mass="15089">MKKLIFSLFAIFCFINLSCSKDDIDRVPDVPVNYSASLSFQLPKLNQTGGVEVVNNASVGVAGLVLYNSGNGILAYDRCSTVNPIQRNPVFQINQTPLVEDKVSGAYFNLSDGSASKAPATRPLKQYSVSINGDLLTVIN</sequence>
<name>A0A179DH93_9SPHI</name>
<evidence type="ECO:0000313" key="2">
    <source>
        <dbReference type="Proteomes" id="UP000078459"/>
    </source>
</evidence>
<dbReference type="OrthoDB" id="1201186at2"/>
<protein>
    <recommendedName>
        <fullName evidence="3">Rieske domain-containing protein</fullName>
    </recommendedName>
</protein>
<comment type="caution">
    <text evidence="1">The sequence shown here is derived from an EMBL/GenBank/DDBJ whole genome shotgun (WGS) entry which is preliminary data.</text>
</comment>
<proteinExistence type="predicted"/>
<dbReference type="AlphaFoldDB" id="A0A179DH93"/>
<reference evidence="1 2" key="2">
    <citation type="submission" date="2016-06" db="EMBL/GenBank/DDBJ databases">
        <title>Pedobacter psychrophilus sp. nov., isolated from Antarctic fragmentary rock.</title>
        <authorList>
            <person name="Svec P."/>
        </authorList>
    </citation>
    <scope>NUCLEOTIDE SEQUENCE [LARGE SCALE GENOMIC DNA]</scope>
    <source>
        <strain evidence="1 2">CCM 8644</strain>
    </source>
</reference>
<dbReference type="SUPFAM" id="SSF50022">
    <property type="entry name" value="ISP domain"/>
    <property type="match status" value="1"/>
</dbReference>
<dbReference type="EMBL" id="LWHJ01000022">
    <property type="protein sequence ID" value="OAQ40391.1"/>
    <property type="molecule type" value="Genomic_DNA"/>
</dbReference>
<evidence type="ECO:0008006" key="3">
    <source>
        <dbReference type="Google" id="ProtNLM"/>
    </source>
</evidence>
<keyword evidence="2" id="KW-1185">Reference proteome</keyword>
<accession>A0A179DH93</accession>
<dbReference type="Gene3D" id="2.102.10.10">
    <property type="entry name" value="Rieske [2Fe-2S] iron-sulphur domain"/>
    <property type="match status" value="1"/>
</dbReference>
<reference evidence="1 2" key="1">
    <citation type="submission" date="2016-04" db="EMBL/GenBank/DDBJ databases">
        <authorList>
            <person name="Evans L.H."/>
            <person name="Alamgir A."/>
            <person name="Owens N."/>
            <person name="Weber N.D."/>
            <person name="Virtaneva K."/>
            <person name="Barbian K."/>
            <person name="Babar A."/>
            <person name="Rosenke K."/>
        </authorList>
    </citation>
    <scope>NUCLEOTIDE SEQUENCE [LARGE SCALE GENOMIC DNA]</scope>
    <source>
        <strain evidence="1 2">CCM 8644</strain>
    </source>
</reference>
<dbReference type="Proteomes" id="UP000078459">
    <property type="component" value="Unassembled WGS sequence"/>
</dbReference>
<dbReference type="STRING" id="1826909.A5893_05435"/>
<evidence type="ECO:0000313" key="1">
    <source>
        <dbReference type="EMBL" id="OAQ40391.1"/>
    </source>
</evidence>
<gene>
    <name evidence="1" type="ORF">A5893_05435</name>
</gene>
<organism evidence="1 2">
    <name type="scientific">Pedobacter psychrophilus</name>
    <dbReference type="NCBI Taxonomy" id="1826909"/>
    <lineage>
        <taxon>Bacteria</taxon>
        <taxon>Pseudomonadati</taxon>
        <taxon>Bacteroidota</taxon>
        <taxon>Sphingobacteriia</taxon>
        <taxon>Sphingobacteriales</taxon>
        <taxon>Sphingobacteriaceae</taxon>
        <taxon>Pedobacter</taxon>
    </lineage>
</organism>
<dbReference type="GO" id="GO:0051537">
    <property type="term" value="F:2 iron, 2 sulfur cluster binding"/>
    <property type="evidence" value="ECO:0007669"/>
    <property type="project" value="InterPro"/>
</dbReference>
<dbReference type="RefSeq" id="WP_068821629.1">
    <property type="nucleotide sequence ID" value="NZ_LWHJ01000022.1"/>
</dbReference>
<dbReference type="InterPro" id="IPR036922">
    <property type="entry name" value="Rieske_2Fe-2S_sf"/>
</dbReference>